<dbReference type="AlphaFoldDB" id="A0A3P9BYV1"/>
<organism evidence="1 2">
    <name type="scientific">Maylandia zebra</name>
    <name type="common">zebra mbuna</name>
    <dbReference type="NCBI Taxonomy" id="106582"/>
    <lineage>
        <taxon>Eukaryota</taxon>
        <taxon>Metazoa</taxon>
        <taxon>Chordata</taxon>
        <taxon>Craniata</taxon>
        <taxon>Vertebrata</taxon>
        <taxon>Euteleostomi</taxon>
        <taxon>Actinopterygii</taxon>
        <taxon>Neopterygii</taxon>
        <taxon>Teleostei</taxon>
        <taxon>Neoteleostei</taxon>
        <taxon>Acanthomorphata</taxon>
        <taxon>Ovalentaria</taxon>
        <taxon>Cichlomorphae</taxon>
        <taxon>Cichliformes</taxon>
        <taxon>Cichlidae</taxon>
        <taxon>African cichlids</taxon>
        <taxon>Pseudocrenilabrinae</taxon>
        <taxon>Haplochromini</taxon>
        <taxon>Maylandia</taxon>
        <taxon>Maylandia zebra complex</taxon>
    </lineage>
</organism>
<dbReference type="Gene3D" id="3.80.10.10">
    <property type="entry name" value="Ribonuclease Inhibitor"/>
    <property type="match status" value="1"/>
</dbReference>
<dbReference type="Proteomes" id="UP000265160">
    <property type="component" value="Unplaced"/>
</dbReference>
<evidence type="ECO:0008006" key="3">
    <source>
        <dbReference type="Google" id="ProtNLM"/>
    </source>
</evidence>
<reference evidence="1" key="1">
    <citation type="submission" date="2025-08" db="UniProtKB">
        <authorList>
            <consortium name="Ensembl"/>
        </authorList>
    </citation>
    <scope>IDENTIFICATION</scope>
</reference>
<name>A0A3P9BYV1_9CICH</name>
<accession>A0A3P9BYV1</accession>
<dbReference type="Ensembl" id="ENSMZET00005015654.1">
    <property type="protein sequence ID" value="ENSMZEP00005015163.1"/>
    <property type="gene ID" value="ENSMZEG00005011378.1"/>
</dbReference>
<evidence type="ECO:0000313" key="1">
    <source>
        <dbReference type="Ensembl" id="ENSMZEP00005015163.1"/>
    </source>
</evidence>
<reference evidence="1" key="2">
    <citation type="submission" date="2025-09" db="UniProtKB">
        <authorList>
            <consortium name="Ensembl"/>
        </authorList>
    </citation>
    <scope>IDENTIFICATION</scope>
</reference>
<protein>
    <recommendedName>
        <fullName evidence="3">NACHT LRR and PYD domain-containing protein</fullName>
    </recommendedName>
</protein>
<dbReference type="STRING" id="106582.ENSMZEP00005015163"/>
<sequence>LTVDSQNDETLNDFKLTLCLINLHLSFFIQIEDCGLSEISCDYLAAALKSNPSHLRELELSRNNKLKDSGVNCTSTSTCPTQLLSTASMTL</sequence>
<keyword evidence="2" id="KW-1185">Reference proteome</keyword>
<proteinExistence type="predicted"/>
<dbReference type="SUPFAM" id="SSF52047">
    <property type="entry name" value="RNI-like"/>
    <property type="match status" value="1"/>
</dbReference>
<dbReference type="GeneTree" id="ENSGT01150000287186"/>
<evidence type="ECO:0000313" key="2">
    <source>
        <dbReference type="Proteomes" id="UP000265160"/>
    </source>
</evidence>
<dbReference type="InterPro" id="IPR032675">
    <property type="entry name" value="LRR_dom_sf"/>
</dbReference>